<sequence length="585" mass="64495">MGQLTRLFVISRIFFMGFLISGAALAETSPIETVSAVISRTGAAPDDYVAQTIQAALEPLGSAFPPLLTSRGHRRVDPSRVVMDFYMHRSYRSAWANDSDVIQLLKSLSEIQADGLDPADFHIDELAKARASMQAAEPTVAQRAAFDIAATRTFVTALLQLRRGKVDPSRLDIHWNFDPVGADPRGDMNNLFAALDAHDVARAFAQAPPQEAVYRSLRVGLAQLRKVRDAGGWPKIAEGQSLKPGMDDAAVAQLRARLVAGGYLAPSKKPRTDYDDSVAAAVKKYQAEQYLGADGVAGAATLAALNVPVEARIDQVRVNMERARWLLYKLQGTFVVVDIAGYKVALYRDGKAIWRSRVQVGKPFRSTPVFQSEITYVTFNPTWTVPPTILVKDMLPKIQRNPGYLAANRIRALDREGNVLDPATIDWDNARGITLRQDAGPDNSLGQVVIRFPNEYSIYLHDTPHRELFAQSRRATSSGCIRVENPLQLVELLFNDPVRWNSAGIQAQLANGKTENIRLPVKVPVLLAYWTVDLSNDGRVMFKPDVYGYDSAVLRGLNLPSELPVLDVRRAGTSVVATGQNRQWP</sequence>
<dbReference type="PANTHER" id="PTHR41533:SF2">
    <property type="entry name" value="BLR7131 PROTEIN"/>
    <property type="match status" value="1"/>
</dbReference>
<dbReference type="Pfam" id="PF20142">
    <property type="entry name" value="Scaffold"/>
    <property type="match status" value="1"/>
</dbReference>
<name>A0A059KUA4_9PSED</name>
<dbReference type="InterPro" id="IPR005490">
    <property type="entry name" value="LD_TPept_cat_dom"/>
</dbReference>
<evidence type="ECO:0000256" key="8">
    <source>
        <dbReference type="SAM" id="SignalP"/>
    </source>
</evidence>
<comment type="pathway">
    <text evidence="1 7">Cell wall biogenesis; peptidoglycan biosynthesis.</text>
</comment>
<keyword evidence="3" id="KW-0808">Transferase</keyword>
<comment type="similarity">
    <text evidence="2">Belongs to the YkuD family.</text>
</comment>
<dbReference type="eggNOG" id="COG2989">
    <property type="taxonomic scope" value="Bacteria"/>
</dbReference>
<dbReference type="Gene3D" id="1.10.101.10">
    <property type="entry name" value="PGBD-like superfamily/PGBD"/>
    <property type="match status" value="1"/>
</dbReference>
<feature type="chain" id="PRO_5001576139" description="L,D-TPase catalytic domain-containing protein" evidence="8">
    <location>
        <begin position="27"/>
        <end position="585"/>
    </location>
</feature>
<feature type="domain" description="L,D-TPase catalytic" evidence="9">
    <location>
        <begin position="333"/>
        <end position="510"/>
    </location>
</feature>
<dbReference type="UniPathway" id="UPA00219"/>
<gene>
    <name evidence="10" type="ORF">V466_29805</name>
</gene>
<dbReference type="EMBL" id="AZQQ01000109">
    <property type="protein sequence ID" value="KDD65440.1"/>
    <property type="molecule type" value="Genomic_DNA"/>
</dbReference>
<organism evidence="10 11">
    <name type="scientific">Pseudomonas mandelii PD30</name>
    <dbReference type="NCBI Taxonomy" id="1419583"/>
    <lineage>
        <taxon>Bacteria</taxon>
        <taxon>Pseudomonadati</taxon>
        <taxon>Pseudomonadota</taxon>
        <taxon>Gammaproteobacteria</taxon>
        <taxon>Pseudomonadales</taxon>
        <taxon>Pseudomonadaceae</taxon>
        <taxon>Pseudomonas</taxon>
    </lineage>
</organism>
<dbReference type="InterPro" id="IPR052905">
    <property type="entry name" value="LD-transpeptidase_YkuD-like"/>
</dbReference>
<protein>
    <recommendedName>
        <fullName evidence="9">L,D-TPase catalytic domain-containing protein</fullName>
    </recommendedName>
</protein>
<keyword evidence="5 7" id="KW-0573">Peptidoglycan synthesis</keyword>
<evidence type="ECO:0000313" key="11">
    <source>
        <dbReference type="Proteomes" id="UP000026739"/>
    </source>
</evidence>
<dbReference type="SUPFAM" id="SSF141523">
    <property type="entry name" value="L,D-transpeptidase catalytic domain-like"/>
    <property type="match status" value="1"/>
</dbReference>
<evidence type="ECO:0000256" key="7">
    <source>
        <dbReference type="PROSITE-ProRule" id="PRU01373"/>
    </source>
</evidence>
<dbReference type="Proteomes" id="UP000026739">
    <property type="component" value="Unassembled WGS sequence"/>
</dbReference>
<feature type="signal peptide" evidence="8">
    <location>
        <begin position="1"/>
        <end position="26"/>
    </location>
</feature>
<reference evidence="10 11" key="1">
    <citation type="submission" date="2013-12" db="EMBL/GenBank/DDBJ databases">
        <authorList>
            <person name="Formusa P.A."/>
            <person name="Habash M."/>
            <person name="Lee H."/>
            <person name="Trevors J.T."/>
        </authorList>
    </citation>
    <scope>NUCLEOTIDE SEQUENCE [LARGE SCALE GENOMIC DNA]</scope>
    <source>
        <strain evidence="10 11">PD30</strain>
    </source>
</reference>
<dbReference type="Pfam" id="PF03734">
    <property type="entry name" value="YkuD"/>
    <property type="match status" value="1"/>
</dbReference>
<keyword evidence="4 7" id="KW-0133">Cell shape</keyword>
<dbReference type="PANTHER" id="PTHR41533">
    <property type="entry name" value="L,D-TRANSPEPTIDASE HI_1667-RELATED"/>
    <property type="match status" value="1"/>
</dbReference>
<evidence type="ECO:0000256" key="5">
    <source>
        <dbReference type="ARBA" id="ARBA00022984"/>
    </source>
</evidence>
<comment type="caution">
    <text evidence="10">The sequence shown here is derived from an EMBL/GenBank/DDBJ whole genome shotgun (WGS) entry which is preliminary data.</text>
</comment>
<dbReference type="CDD" id="cd16913">
    <property type="entry name" value="YkuD_like"/>
    <property type="match status" value="1"/>
</dbReference>
<evidence type="ECO:0000256" key="3">
    <source>
        <dbReference type="ARBA" id="ARBA00022679"/>
    </source>
</evidence>
<dbReference type="InterPro" id="IPR045380">
    <property type="entry name" value="LD_TPept_scaffold_dom"/>
</dbReference>
<evidence type="ECO:0000256" key="6">
    <source>
        <dbReference type="ARBA" id="ARBA00023316"/>
    </source>
</evidence>
<dbReference type="GO" id="GO:0009252">
    <property type="term" value="P:peptidoglycan biosynthetic process"/>
    <property type="evidence" value="ECO:0007669"/>
    <property type="project" value="UniProtKB-UniPathway"/>
</dbReference>
<dbReference type="InterPro" id="IPR038063">
    <property type="entry name" value="Transpep_catalytic_dom"/>
</dbReference>
<dbReference type="Gene3D" id="2.40.440.10">
    <property type="entry name" value="L,D-transpeptidase catalytic domain-like"/>
    <property type="match status" value="1"/>
</dbReference>
<keyword evidence="6 7" id="KW-0961">Cell wall biogenesis/degradation</keyword>
<keyword evidence="8" id="KW-0732">Signal</keyword>
<dbReference type="InterPro" id="IPR002477">
    <property type="entry name" value="Peptidoglycan-bd-like"/>
</dbReference>
<proteinExistence type="inferred from homology"/>
<evidence type="ECO:0000259" key="9">
    <source>
        <dbReference type="PROSITE" id="PS52029"/>
    </source>
</evidence>
<evidence type="ECO:0000256" key="4">
    <source>
        <dbReference type="ARBA" id="ARBA00022960"/>
    </source>
</evidence>
<accession>A0A059KUA4</accession>
<dbReference type="PROSITE" id="PS52029">
    <property type="entry name" value="LD_TPASE"/>
    <property type="match status" value="1"/>
</dbReference>
<dbReference type="GO" id="GO:0004180">
    <property type="term" value="F:carboxypeptidase activity"/>
    <property type="evidence" value="ECO:0007669"/>
    <property type="project" value="UniProtKB-ARBA"/>
</dbReference>
<dbReference type="GO" id="GO:0008360">
    <property type="term" value="P:regulation of cell shape"/>
    <property type="evidence" value="ECO:0007669"/>
    <property type="project" value="UniProtKB-UniRule"/>
</dbReference>
<dbReference type="RefSeq" id="WP_033061881.1">
    <property type="nucleotide sequence ID" value="NZ_AZQQ01000109.1"/>
</dbReference>
<dbReference type="AlphaFoldDB" id="A0A059KUA4"/>
<dbReference type="InterPro" id="IPR036366">
    <property type="entry name" value="PGBDSf"/>
</dbReference>
<feature type="active site" description="Proton donor/acceptor" evidence="7">
    <location>
        <position position="461"/>
    </location>
</feature>
<dbReference type="SUPFAM" id="SSF47090">
    <property type="entry name" value="PGBD-like"/>
    <property type="match status" value="1"/>
</dbReference>
<dbReference type="Pfam" id="PF01471">
    <property type="entry name" value="PG_binding_1"/>
    <property type="match status" value="1"/>
</dbReference>
<evidence type="ECO:0000313" key="10">
    <source>
        <dbReference type="EMBL" id="KDD65440.1"/>
    </source>
</evidence>
<feature type="active site" description="Nucleophile" evidence="7">
    <location>
        <position position="480"/>
    </location>
</feature>
<evidence type="ECO:0000256" key="2">
    <source>
        <dbReference type="ARBA" id="ARBA00005992"/>
    </source>
</evidence>
<dbReference type="InterPro" id="IPR036365">
    <property type="entry name" value="PGBD-like_sf"/>
</dbReference>
<evidence type="ECO:0000256" key="1">
    <source>
        <dbReference type="ARBA" id="ARBA00004752"/>
    </source>
</evidence>
<dbReference type="GO" id="GO:0016740">
    <property type="term" value="F:transferase activity"/>
    <property type="evidence" value="ECO:0007669"/>
    <property type="project" value="UniProtKB-KW"/>
</dbReference>
<dbReference type="GO" id="GO:0071555">
    <property type="term" value="P:cell wall organization"/>
    <property type="evidence" value="ECO:0007669"/>
    <property type="project" value="UniProtKB-UniRule"/>
</dbReference>